<reference evidence="15" key="1">
    <citation type="submission" date="2014-01" db="EMBL/GenBank/DDBJ databases">
        <title>The genome of the white-rot fungus Pycnoporus cinnabarinus: a basidiomycete model with a versatile arsenal for lignocellulosic biomass breakdown.</title>
        <authorList>
            <person name="Levasseur A."/>
            <person name="Lomascolo A."/>
            <person name="Ruiz-Duenas F.J."/>
            <person name="Uzan E."/>
            <person name="Piumi F."/>
            <person name="Kues U."/>
            <person name="Ram A.F.J."/>
            <person name="Murat C."/>
            <person name="Haon M."/>
            <person name="Benoit I."/>
            <person name="Arfi Y."/>
            <person name="Chevret D."/>
            <person name="Drula E."/>
            <person name="Kwon M.J."/>
            <person name="Gouret P."/>
            <person name="Lesage-Meessen L."/>
            <person name="Lombard V."/>
            <person name="Mariette J."/>
            <person name="Noirot C."/>
            <person name="Park J."/>
            <person name="Patyshakuliyeva A."/>
            <person name="Wieneger R.A.B."/>
            <person name="Wosten H.A.B."/>
            <person name="Martin F."/>
            <person name="Coutinho P.M."/>
            <person name="de Vries R."/>
            <person name="Martinez A.T."/>
            <person name="Klopp C."/>
            <person name="Pontarotti P."/>
            <person name="Henrissat B."/>
            <person name="Record E."/>
        </authorList>
    </citation>
    <scope>NUCLEOTIDE SEQUENCE [LARGE SCALE GENOMIC DNA]</scope>
    <source>
        <strain evidence="15">BRFM137</strain>
    </source>
</reference>
<keyword evidence="12" id="KW-0813">Transport</keyword>
<comment type="miscellaneous">
    <text evidence="12">The Rieske protein is a high potential 2Fe-2S protein.</text>
</comment>
<keyword evidence="13" id="KW-0679">Respiratory chain</keyword>
<dbReference type="PRINTS" id="PR00162">
    <property type="entry name" value="RIESKE"/>
</dbReference>
<dbReference type="FunFam" id="2.102.10.10:FF:000001">
    <property type="entry name" value="Cytochrome b-c1 complex subunit Rieske, mitochondrial"/>
    <property type="match status" value="1"/>
</dbReference>
<evidence type="ECO:0000256" key="9">
    <source>
        <dbReference type="ARBA" id="ARBA00023136"/>
    </source>
</evidence>
<dbReference type="OMA" id="PPYDFND"/>
<evidence type="ECO:0000256" key="11">
    <source>
        <dbReference type="ARBA" id="ARBA00072517"/>
    </source>
</evidence>
<comment type="caution">
    <text evidence="15">The sequence shown here is derived from an EMBL/GenBank/DDBJ whole genome shotgun (WGS) entry which is preliminary data.</text>
</comment>
<evidence type="ECO:0000256" key="10">
    <source>
        <dbReference type="ARBA" id="ARBA00023157"/>
    </source>
</evidence>
<sequence>MAAVQLAKKAVTVPPTVRTLASGVPVAPFIDLKVRAPAGHGHEHGHGHGPHSDLPARWATKVSRSSSLGFVNKSYTSAPVTGVFQKSLMHTSAVARDAPQVPDFSKYQAKDESRNRGLAYFMIGSLGLLSASVAKSTVTEFLATMSASADVLAMARVEVDLASIPEGKNVIIKWRGKPVFIRHRTQEEIEEARNTDWKSLRDPESDEQRTKKPEWLVMLGVCTHLGCVPIGEAGDYGGWFCPCHGSHYDISGRIRKGPAPLNLEVPQYDFNEAEGKLVIG</sequence>
<feature type="domain" description="Rieske" evidence="14">
    <location>
        <begin position="209"/>
        <end position="277"/>
    </location>
</feature>
<dbReference type="NCBIfam" id="TIGR01416">
    <property type="entry name" value="Rieske_proteo"/>
    <property type="match status" value="1"/>
</dbReference>
<dbReference type="Gene3D" id="1.20.5.270">
    <property type="entry name" value="Ubiquinol cytochrome reductase, transmembrane domain"/>
    <property type="match status" value="1"/>
</dbReference>
<proteinExistence type="inferred from homology"/>
<dbReference type="InterPro" id="IPR006317">
    <property type="entry name" value="Ubiquinol_cyt_c_Rdtase_Fe-S-su"/>
</dbReference>
<gene>
    <name evidence="15" type="ORF">BN946_scf184990.g23</name>
</gene>
<dbReference type="PROSITE" id="PS51296">
    <property type="entry name" value="RIESKE"/>
    <property type="match status" value="1"/>
</dbReference>
<evidence type="ECO:0000313" key="15">
    <source>
        <dbReference type="EMBL" id="CDO72740.1"/>
    </source>
</evidence>
<dbReference type="SUPFAM" id="SSF81502">
    <property type="entry name" value="ISP transmembrane anchor"/>
    <property type="match status" value="1"/>
</dbReference>
<comment type="similarity">
    <text evidence="2">Belongs to the Rieske iron-sulfur protein family.</text>
</comment>
<dbReference type="SMR" id="A0A060SEE6"/>
<evidence type="ECO:0000256" key="2">
    <source>
        <dbReference type="ARBA" id="ARBA00010651"/>
    </source>
</evidence>
<dbReference type="STRING" id="5643.A0A060SEE6"/>
<dbReference type="InterPro" id="IPR014349">
    <property type="entry name" value="Rieske_Fe-S_prot"/>
</dbReference>
<dbReference type="InterPro" id="IPR036922">
    <property type="entry name" value="Rieske_2Fe-2S_sf"/>
</dbReference>
<dbReference type="InterPro" id="IPR004192">
    <property type="entry name" value="Rieske_TM"/>
</dbReference>
<evidence type="ECO:0000256" key="6">
    <source>
        <dbReference type="ARBA" id="ARBA00022989"/>
    </source>
</evidence>
<dbReference type="EMBL" id="CCBP010000116">
    <property type="protein sequence ID" value="CDO72740.1"/>
    <property type="molecule type" value="Genomic_DNA"/>
</dbReference>
<dbReference type="GO" id="GO:0008121">
    <property type="term" value="F:quinol-cytochrome-c reductase activity"/>
    <property type="evidence" value="ECO:0007669"/>
    <property type="project" value="UniProtKB-EC"/>
</dbReference>
<dbReference type="SUPFAM" id="SSF50022">
    <property type="entry name" value="ISP domain"/>
    <property type="match status" value="1"/>
</dbReference>
<dbReference type="GO" id="GO:0051537">
    <property type="term" value="F:2 iron, 2 sulfur cluster binding"/>
    <property type="evidence" value="ECO:0007669"/>
    <property type="project" value="UniProtKB-KW"/>
</dbReference>
<evidence type="ECO:0000259" key="14">
    <source>
        <dbReference type="PROSITE" id="PS51296"/>
    </source>
</evidence>
<evidence type="ECO:0000256" key="4">
    <source>
        <dbReference type="ARBA" id="ARBA00022714"/>
    </source>
</evidence>
<dbReference type="Proteomes" id="UP000029665">
    <property type="component" value="Unassembled WGS sequence"/>
</dbReference>
<name>A0A060SEE6_PYCCI</name>
<dbReference type="HOGENOM" id="CLU_055690_0_0_1"/>
<dbReference type="GO" id="GO:0005743">
    <property type="term" value="C:mitochondrial inner membrane"/>
    <property type="evidence" value="ECO:0007669"/>
    <property type="project" value="UniProtKB-SubCell"/>
</dbReference>
<keyword evidence="8" id="KW-0411">Iron-sulfur</keyword>
<dbReference type="Pfam" id="PF02921">
    <property type="entry name" value="UCR_TM"/>
    <property type="match status" value="1"/>
</dbReference>
<evidence type="ECO:0000256" key="3">
    <source>
        <dbReference type="ARBA" id="ARBA00022692"/>
    </source>
</evidence>
<dbReference type="AlphaFoldDB" id="A0A060SEE6"/>
<evidence type="ECO:0000256" key="7">
    <source>
        <dbReference type="ARBA" id="ARBA00023004"/>
    </source>
</evidence>
<dbReference type="InterPro" id="IPR037008">
    <property type="entry name" value="bc1_Rieske_TM_sf"/>
</dbReference>
<keyword evidence="5" id="KW-0479">Metal-binding</keyword>
<protein>
    <recommendedName>
        <fullName evidence="11 12">Cytochrome b-c1 complex subunit Rieske, mitochondrial</fullName>
        <ecNumber evidence="12">7.1.1.8</ecNumber>
    </recommendedName>
</protein>
<dbReference type="Pfam" id="PF00355">
    <property type="entry name" value="Rieske"/>
    <property type="match status" value="1"/>
</dbReference>
<keyword evidence="12" id="KW-0249">Electron transport</keyword>
<accession>A0A060SEE6</accession>
<dbReference type="PANTHER" id="PTHR10134">
    <property type="entry name" value="CYTOCHROME B-C1 COMPLEX SUBUNIT RIESKE, MITOCHONDRIAL"/>
    <property type="match status" value="1"/>
</dbReference>
<keyword evidence="3" id="KW-0812">Transmembrane</keyword>
<comment type="cofactor">
    <cofactor evidence="12">
        <name>[2Fe-2S] cluster</name>
        <dbReference type="ChEBI" id="CHEBI:190135"/>
    </cofactor>
    <text evidence="12">Binds 1 [2Fe-2S] cluster per subunit.</text>
</comment>
<keyword evidence="6" id="KW-1133">Transmembrane helix</keyword>
<keyword evidence="16" id="KW-1185">Reference proteome</keyword>
<evidence type="ECO:0000256" key="8">
    <source>
        <dbReference type="ARBA" id="ARBA00023014"/>
    </source>
</evidence>
<dbReference type="InterPro" id="IPR005805">
    <property type="entry name" value="Rieske_Fe-S_prot_C"/>
</dbReference>
<evidence type="ECO:0000256" key="12">
    <source>
        <dbReference type="RuleBase" id="RU004494"/>
    </source>
</evidence>
<keyword evidence="9" id="KW-0472">Membrane</keyword>
<dbReference type="OrthoDB" id="1637982at2759"/>
<evidence type="ECO:0000256" key="1">
    <source>
        <dbReference type="ARBA" id="ARBA00004167"/>
    </source>
</evidence>
<keyword evidence="4" id="KW-0001">2Fe-2S</keyword>
<comment type="catalytic activity">
    <reaction evidence="12">
        <text>a quinol + 2 Fe(III)-[cytochrome c](out) = a quinone + 2 Fe(II)-[cytochrome c](out) + 2 H(+)(out)</text>
        <dbReference type="Rhea" id="RHEA:11484"/>
        <dbReference type="Rhea" id="RHEA-COMP:10350"/>
        <dbReference type="Rhea" id="RHEA-COMP:14399"/>
        <dbReference type="ChEBI" id="CHEBI:15378"/>
        <dbReference type="ChEBI" id="CHEBI:24646"/>
        <dbReference type="ChEBI" id="CHEBI:29033"/>
        <dbReference type="ChEBI" id="CHEBI:29034"/>
        <dbReference type="ChEBI" id="CHEBI:132124"/>
        <dbReference type="EC" id="7.1.1.8"/>
    </reaction>
</comment>
<keyword evidence="13" id="KW-0496">Mitochondrion</keyword>
<dbReference type="InterPro" id="IPR017941">
    <property type="entry name" value="Rieske_2Fe-2S"/>
</dbReference>
<keyword evidence="7" id="KW-0408">Iron</keyword>
<keyword evidence="10" id="KW-1015">Disulfide bond</keyword>
<evidence type="ECO:0000313" key="16">
    <source>
        <dbReference type="Proteomes" id="UP000029665"/>
    </source>
</evidence>
<dbReference type="EC" id="7.1.1.8" evidence="12"/>
<dbReference type="GO" id="GO:0046872">
    <property type="term" value="F:metal ion binding"/>
    <property type="evidence" value="ECO:0007669"/>
    <property type="project" value="UniProtKB-KW"/>
</dbReference>
<organism evidence="15 16">
    <name type="scientific">Pycnoporus cinnabarinus</name>
    <name type="common">Cinnabar-red polypore</name>
    <name type="synonym">Trametes cinnabarina</name>
    <dbReference type="NCBI Taxonomy" id="5643"/>
    <lineage>
        <taxon>Eukaryota</taxon>
        <taxon>Fungi</taxon>
        <taxon>Dikarya</taxon>
        <taxon>Basidiomycota</taxon>
        <taxon>Agaricomycotina</taxon>
        <taxon>Agaricomycetes</taxon>
        <taxon>Polyporales</taxon>
        <taxon>Polyporaceae</taxon>
        <taxon>Trametes</taxon>
    </lineage>
</organism>
<dbReference type="Gene3D" id="2.102.10.10">
    <property type="entry name" value="Rieske [2Fe-2S] iron-sulphur domain"/>
    <property type="match status" value="1"/>
</dbReference>
<evidence type="ECO:0000256" key="5">
    <source>
        <dbReference type="ARBA" id="ARBA00022723"/>
    </source>
</evidence>
<evidence type="ECO:0000256" key="13">
    <source>
        <dbReference type="RuleBase" id="RU004495"/>
    </source>
</evidence>
<dbReference type="CDD" id="cd03470">
    <property type="entry name" value="Rieske_cytochrome_bc1"/>
    <property type="match status" value="1"/>
</dbReference>
<comment type="subcellular location">
    <subcellularLocation>
        <location evidence="1">Membrane</location>
        <topology evidence="1">Single-pass membrane protein</topology>
    </subcellularLocation>
    <subcellularLocation>
        <location evidence="13">Mitochondrion inner membrane</location>
    </subcellularLocation>
</comment>